<dbReference type="Gene3D" id="2.60.120.10">
    <property type="entry name" value="Jelly Rolls"/>
    <property type="match status" value="1"/>
</dbReference>
<reference evidence="3" key="1">
    <citation type="submission" date="2023-07" db="EMBL/GenBank/DDBJ databases">
        <title>Dyadobacter sp. nov 'subterranea' isolated from contaminted grondwater.</title>
        <authorList>
            <person name="Szabo I."/>
            <person name="Al-Omari J."/>
            <person name="Szerdahelyi S.G."/>
            <person name="Rado J."/>
        </authorList>
    </citation>
    <scope>NUCLEOTIDE SEQUENCE [LARGE SCALE GENOMIC DNA]</scope>
    <source>
        <strain evidence="3">UP-52</strain>
    </source>
</reference>
<comment type="caution">
    <text evidence="2">The sequence shown here is derived from an EMBL/GenBank/DDBJ whole genome shotgun (WGS) entry which is preliminary data.</text>
</comment>
<accession>A0ABR9W745</accession>
<dbReference type="InterPro" id="IPR018490">
    <property type="entry name" value="cNMP-bd_dom_sf"/>
</dbReference>
<dbReference type="InterPro" id="IPR014710">
    <property type="entry name" value="RmlC-like_jellyroll"/>
</dbReference>
<organism evidence="2 3">
    <name type="scientific">Dyadobacter subterraneus</name>
    <dbReference type="NCBI Taxonomy" id="2773304"/>
    <lineage>
        <taxon>Bacteria</taxon>
        <taxon>Pseudomonadati</taxon>
        <taxon>Bacteroidota</taxon>
        <taxon>Cytophagia</taxon>
        <taxon>Cytophagales</taxon>
        <taxon>Spirosomataceae</taxon>
        <taxon>Dyadobacter</taxon>
    </lineage>
</organism>
<dbReference type="EMBL" id="JACYGY010000001">
    <property type="protein sequence ID" value="MBE9461292.1"/>
    <property type="molecule type" value="Genomic_DNA"/>
</dbReference>
<evidence type="ECO:0000259" key="1">
    <source>
        <dbReference type="Pfam" id="PF00027"/>
    </source>
</evidence>
<dbReference type="Pfam" id="PF00027">
    <property type="entry name" value="cNMP_binding"/>
    <property type="match status" value="1"/>
</dbReference>
<gene>
    <name evidence="2" type="ORF">IEE83_05290</name>
</gene>
<dbReference type="CDD" id="cd00038">
    <property type="entry name" value="CAP_ED"/>
    <property type="match status" value="1"/>
</dbReference>
<dbReference type="RefSeq" id="WP_194119567.1">
    <property type="nucleotide sequence ID" value="NZ_JACYGY010000001.1"/>
</dbReference>
<evidence type="ECO:0000313" key="2">
    <source>
        <dbReference type="EMBL" id="MBE9461292.1"/>
    </source>
</evidence>
<name>A0ABR9W745_9BACT</name>
<sequence length="198" mass="23395">MNTDLYISIRENIQKKVHLTTDEMNELLDNYFIKRIKRKQLIIQPDFIAKHRSYVISGALRAFVIDNNGQSHTIQFAIEDWWISDYNSYVNQQPATMFVEALEDSTILQIDYESEQMLMASNHKYETLFRKMAERTAAFTQRRLISSFTQSAEQRYEAFLENYPLAVQRLPQYVLASYLGMSTEFLSKIRHNKLKNKS</sequence>
<protein>
    <submittedName>
        <fullName evidence="2">Crp/Fnr family transcriptional regulator</fullName>
    </submittedName>
</protein>
<dbReference type="InterPro" id="IPR000595">
    <property type="entry name" value="cNMP-bd_dom"/>
</dbReference>
<dbReference type="SUPFAM" id="SSF51206">
    <property type="entry name" value="cAMP-binding domain-like"/>
    <property type="match status" value="1"/>
</dbReference>
<feature type="domain" description="Cyclic nucleotide-binding" evidence="1">
    <location>
        <begin position="34"/>
        <end position="121"/>
    </location>
</feature>
<proteinExistence type="predicted"/>
<dbReference type="Proteomes" id="UP000634134">
    <property type="component" value="Unassembled WGS sequence"/>
</dbReference>
<evidence type="ECO:0000313" key="3">
    <source>
        <dbReference type="Proteomes" id="UP000634134"/>
    </source>
</evidence>
<keyword evidence="3" id="KW-1185">Reference proteome</keyword>